<feature type="compositionally biased region" description="Low complexity" evidence="1">
    <location>
        <begin position="92"/>
        <end position="117"/>
    </location>
</feature>
<proteinExistence type="predicted"/>
<evidence type="ECO:0000256" key="2">
    <source>
        <dbReference type="SAM" id="Phobius"/>
    </source>
</evidence>
<feature type="region of interest" description="Disordered" evidence="1">
    <location>
        <begin position="86"/>
        <end position="145"/>
    </location>
</feature>
<evidence type="ECO:0000313" key="4">
    <source>
        <dbReference type="Proteomes" id="UP000671399"/>
    </source>
</evidence>
<dbReference type="Proteomes" id="UP000671399">
    <property type="component" value="Unassembled WGS sequence"/>
</dbReference>
<evidence type="ECO:0000313" key="3">
    <source>
        <dbReference type="EMBL" id="MBO4161430.1"/>
    </source>
</evidence>
<feature type="transmembrane region" description="Helical" evidence="2">
    <location>
        <begin position="12"/>
        <end position="32"/>
    </location>
</feature>
<accession>A0ABS3V765</accession>
<protein>
    <submittedName>
        <fullName evidence="3">Uncharacterized protein</fullName>
    </submittedName>
</protein>
<evidence type="ECO:0000256" key="1">
    <source>
        <dbReference type="SAM" id="MobiDB-lite"/>
    </source>
</evidence>
<keyword evidence="4" id="KW-1185">Reference proteome</keyword>
<name>A0ABS3V765_9ACTN</name>
<gene>
    <name evidence="3" type="ORF">JQN83_11490</name>
</gene>
<sequence>MTLGSRLRGRAVAIAVGVLVVGLGGFLAVQGLDKADKWASVFGVFVGLSGVALSVAVGVRARREAGGQSVTGSTIGGGVTQVRGVGGSVRIGPASAPPVVSTPPGSSPPQVSSPSQGDGQAVTGSSTAGPVRQIDGVGGDVELDR</sequence>
<dbReference type="EMBL" id="JAGFWR010000004">
    <property type="protein sequence ID" value="MBO4161430.1"/>
    <property type="molecule type" value="Genomic_DNA"/>
</dbReference>
<comment type="caution">
    <text evidence="3">The sequence shown here is derived from an EMBL/GenBank/DDBJ whole genome shotgun (WGS) entry which is preliminary data.</text>
</comment>
<reference evidence="3 4" key="1">
    <citation type="submission" date="2021-03" db="EMBL/GenBank/DDBJ databases">
        <authorList>
            <person name="Lee D.-H."/>
        </authorList>
    </citation>
    <scope>NUCLEOTIDE SEQUENCE [LARGE SCALE GENOMIC DNA]</scope>
    <source>
        <strain evidence="3 4">MMS20-R2-23</strain>
    </source>
</reference>
<keyword evidence="2" id="KW-0812">Transmembrane</keyword>
<organism evidence="3 4">
    <name type="scientific">Micromonospora antibiotica</name>
    <dbReference type="NCBI Taxonomy" id="2807623"/>
    <lineage>
        <taxon>Bacteria</taxon>
        <taxon>Bacillati</taxon>
        <taxon>Actinomycetota</taxon>
        <taxon>Actinomycetes</taxon>
        <taxon>Micromonosporales</taxon>
        <taxon>Micromonosporaceae</taxon>
        <taxon>Micromonospora</taxon>
    </lineage>
</organism>
<keyword evidence="2" id="KW-1133">Transmembrane helix</keyword>
<keyword evidence="2" id="KW-0472">Membrane</keyword>
<feature type="transmembrane region" description="Helical" evidence="2">
    <location>
        <begin position="38"/>
        <end position="59"/>
    </location>
</feature>